<reference evidence="1 2" key="1">
    <citation type="journal article" date="2023" name="Plants (Basel)">
        <title>Bridging the Gap: Combining Genomics and Transcriptomics Approaches to Understand Stylosanthes scabra, an Orphan Legume from the Brazilian Caatinga.</title>
        <authorList>
            <person name="Ferreira-Neto J.R.C."/>
            <person name="da Silva M.D."/>
            <person name="Binneck E."/>
            <person name="de Melo N.F."/>
            <person name="da Silva R.H."/>
            <person name="de Melo A.L.T.M."/>
            <person name="Pandolfi V."/>
            <person name="Bustamante F.O."/>
            <person name="Brasileiro-Vidal A.C."/>
            <person name="Benko-Iseppon A.M."/>
        </authorList>
    </citation>
    <scope>NUCLEOTIDE SEQUENCE [LARGE SCALE GENOMIC DNA]</scope>
    <source>
        <tissue evidence="1">Leaves</tissue>
    </source>
</reference>
<evidence type="ECO:0008006" key="3">
    <source>
        <dbReference type="Google" id="ProtNLM"/>
    </source>
</evidence>
<proteinExistence type="predicted"/>
<dbReference type="Proteomes" id="UP001341840">
    <property type="component" value="Unassembled WGS sequence"/>
</dbReference>
<comment type="caution">
    <text evidence="1">The sequence shown here is derived from an EMBL/GenBank/DDBJ whole genome shotgun (WGS) entry which is preliminary data.</text>
</comment>
<dbReference type="EMBL" id="JASCZI010151585">
    <property type="protein sequence ID" value="MED6173601.1"/>
    <property type="molecule type" value="Genomic_DNA"/>
</dbReference>
<keyword evidence="2" id="KW-1185">Reference proteome</keyword>
<accession>A0ABU6VK01</accession>
<evidence type="ECO:0000313" key="1">
    <source>
        <dbReference type="EMBL" id="MED6173601.1"/>
    </source>
</evidence>
<name>A0ABU6VK01_9FABA</name>
<gene>
    <name evidence="1" type="ORF">PIB30_061151</name>
</gene>
<organism evidence="1 2">
    <name type="scientific">Stylosanthes scabra</name>
    <dbReference type="NCBI Taxonomy" id="79078"/>
    <lineage>
        <taxon>Eukaryota</taxon>
        <taxon>Viridiplantae</taxon>
        <taxon>Streptophyta</taxon>
        <taxon>Embryophyta</taxon>
        <taxon>Tracheophyta</taxon>
        <taxon>Spermatophyta</taxon>
        <taxon>Magnoliopsida</taxon>
        <taxon>eudicotyledons</taxon>
        <taxon>Gunneridae</taxon>
        <taxon>Pentapetalae</taxon>
        <taxon>rosids</taxon>
        <taxon>fabids</taxon>
        <taxon>Fabales</taxon>
        <taxon>Fabaceae</taxon>
        <taxon>Papilionoideae</taxon>
        <taxon>50 kb inversion clade</taxon>
        <taxon>dalbergioids sensu lato</taxon>
        <taxon>Dalbergieae</taxon>
        <taxon>Pterocarpus clade</taxon>
        <taxon>Stylosanthes</taxon>
    </lineage>
</organism>
<protein>
    <recommendedName>
        <fullName evidence="3">Transmembrane protein</fullName>
    </recommendedName>
</protein>
<evidence type="ECO:0000313" key="2">
    <source>
        <dbReference type="Proteomes" id="UP001341840"/>
    </source>
</evidence>
<sequence>MTHGWVLDDVDSATLRECGVISHTVEVAASCSCPSFVSALRVSCSRRSTFRFPSPSTSPVCVHLQAHLHGCLTCVLLFLSVLCLPSISAVCTFKGSHAQRPNPMPRRPSPFLAQPLFSSVATPTPRRLTPTPSVRAALKSARLINQLKQAATPTPRRLHLTPRVGAATFLSKLIILSLSSHAQRPRLNAQRGTASQVRKLISKTQRLGARINA</sequence>